<dbReference type="InterPro" id="IPR038404">
    <property type="entry name" value="TRAP_DctP_sf"/>
</dbReference>
<evidence type="ECO:0000313" key="6">
    <source>
        <dbReference type="Proteomes" id="UP000292858"/>
    </source>
</evidence>
<name>A0A4Q9B644_9DEIN</name>
<evidence type="ECO:0000256" key="4">
    <source>
        <dbReference type="PIRSR" id="PIRSR039026-2"/>
    </source>
</evidence>
<keyword evidence="2 4" id="KW-0479">Metal-binding</keyword>
<comment type="subunit">
    <text evidence="2">Homodimer.</text>
</comment>
<protein>
    <recommendedName>
        <fullName evidence="2">Extracytoplasmic solute receptor protein</fullName>
    </recommendedName>
    <alternativeName>
        <fullName evidence="2">TRAP transporter</fullName>
    </alternativeName>
</protein>
<dbReference type="EMBL" id="SIJL01000002">
    <property type="protein sequence ID" value="TBH21520.1"/>
    <property type="molecule type" value="Genomic_DNA"/>
</dbReference>
<dbReference type="PANTHER" id="PTHR33376:SF5">
    <property type="entry name" value="EXTRACYTOPLASMIC SOLUTE RECEPTOR PROTEIN"/>
    <property type="match status" value="1"/>
</dbReference>
<keyword evidence="1" id="KW-0732">Signal</keyword>
<dbReference type="GO" id="GO:0046872">
    <property type="term" value="F:metal ion binding"/>
    <property type="evidence" value="ECO:0007669"/>
    <property type="project" value="UniProtKB-KW"/>
</dbReference>
<feature type="binding site" evidence="3">
    <location>
        <position position="193"/>
    </location>
    <ligand>
        <name>substrate</name>
    </ligand>
</feature>
<dbReference type="Proteomes" id="UP000292858">
    <property type="component" value="Unassembled WGS sequence"/>
</dbReference>
<proteinExistence type="inferred from homology"/>
<keyword evidence="2" id="KW-0574">Periplasm</keyword>
<comment type="similarity">
    <text evidence="2">Belongs to the bacterial solute-binding protein 7 family.</text>
</comment>
<dbReference type="PIRSF" id="PIRSF039026">
    <property type="entry name" value="SiaP"/>
    <property type="match status" value="1"/>
</dbReference>
<feature type="binding site" evidence="4">
    <location>
        <position position="231"/>
    </location>
    <ligand>
        <name>Na(+)</name>
        <dbReference type="ChEBI" id="CHEBI:29101"/>
    </ligand>
</feature>
<evidence type="ECO:0000256" key="2">
    <source>
        <dbReference type="PIRNR" id="PIRNR039026"/>
    </source>
</evidence>
<dbReference type="RefSeq" id="WP_130840336.1">
    <property type="nucleotide sequence ID" value="NZ_SIJL01000002.1"/>
</dbReference>
<comment type="caution">
    <text evidence="5">The sequence shown here is derived from an EMBL/GenBank/DDBJ whole genome shotgun (WGS) entry which is preliminary data.</text>
</comment>
<evidence type="ECO:0000256" key="3">
    <source>
        <dbReference type="PIRSR" id="PIRSR039026-1"/>
    </source>
</evidence>
<dbReference type="OrthoDB" id="9780733at2"/>
<gene>
    <name evidence="5" type="ORF">ETP66_02620</name>
</gene>
<evidence type="ECO:0000313" key="5">
    <source>
        <dbReference type="EMBL" id="TBH21520.1"/>
    </source>
</evidence>
<keyword evidence="2" id="KW-0813">Transport</keyword>
<dbReference type="GO" id="GO:0031317">
    <property type="term" value="C:tripartite ATP-independent periplasmic transporter complex"/>
    <property type="evidence" value="ECO:0007669"/>
    <property type="project" value="InterPro"/>
</dbReference>
<dbReference type="InterPro" id="IPR026289">
    <property type="entry name" value="SBP_TakP-like"/>
</dbReference>
<comment type="subcellular location">
    <subcellularLocation>
        <location evidence="2">Periplasm</location>
    </subcellularLocation>
</comment>
<dbReference type="PANTHER" id="PTHR33376">
    <property type="match status" value="1"/>
</dbReference>
<dbReference type="InterPro" id="IPR018389">
    <property type="entry name" value="DctP_fam"/>
</dbReference>
<sequence length="382" mass="43429">MKKVKNGGLTASEAKVDRRTALKAGVVALGAAATLGSPAVAQRRPEVRWTMATSWPAAIHLHHMAEYWAKKVEEMSGGRMVVDVRPSGAIVGAFEVLDATHSGVIQAAHSWSGYWTGRNPAAAFFASVPVLFTPLSHLAWIYEGGGLQFWQRMYDDLRLNVRVFPAGITHAETLAWSHRPLRRLEDFRGLRYRAPGYWGEILRGLGVAVVTLPAAELYTAMERRVIDATEFNTPYTDRLLRFHEVARYFNVPGMHQPTCSFELLINRTAWDRLPADLKIIVEEAAKATTLWALTHDLHQSMEAIDFFRRRGNQQVTLDPQAQWEIYRASMEFLRRQAEANAFFREVFDSAFRYHQRVAAYDELMTPIPVRQAHRVPQQFRVI</sequence>
<dbReference type="GO" id="GO:0042597">
    <property type="term" value="C:periplasmic space"/>
    <property type="evidence" value="ECO:0007669"/>
    <property type="project" value="UniProtKB-SubCell"/>
</dbReference>
<feature type="binding site" evidence="3">
    <location>
        <position position="172"/>
    </location>
    <ligand>
        <name>substrate</name>
    </ligand>
</feature>
<dbReference type="GO" id="GO:0055085">
    <property type="term" value="P:transmembrane transport"/>
    <property type="evidence" value="ECO:0007669"/>
    <property type="project" value="InterPro"/>
</dbReference>
<dbReference type="PROSITE" id="PS51318">
    <property type="entry name" value="TAT"/>
    <property type="match status" value="1"/>
</dbReference>
<dbReference type="AlphaFoldDB" id="A0A4Q9B644"/>
<keyword evidence="6" id="KW-1185">Reference proteome</keyword>
<feature type="binding site" evidence="4">
    <location>
        <position position="230"/>
    </location>
    <ligand>
        <name>substrate</name>
    </ligand>
</feature>
<dbReference type="Pfam" id="PF03480">
    <property type="entry name" value="DctP"/>
    <property type="match status" value="1"/>
</dbReference>
<feature type="binding site" evidence="4">
    <location>
        <position position="256"/>
    </location>
    <ligand>
        <name>substrate</name>
    </ligand>
</feature>
<dbReference type="Gene3D" id="3.40.190.10">
    <property type="entry name" value="Periplasmic binding protein-like II"/>
    <property type="match status" value="1"/>
</dbReference>
<dbReference type="InterPro" id="IPR006311">
    <property type="entry name" value="TAT_signal"/>
</dbReference>
<dbReference type="Gene3D" id="3.40.190.170">
    <property type="entry name" value="Bacterial extracellular solute-binding protein, family 7"/>
    <property type="match status" value="1"/>
</dbReference>
<comment type="function">
    <text evidence="2">Part of the tripartite ATP-independent periplasmic (TRAP) transport system.</text>
</comment>
<organism evidence="5 6">
    <name type="scientific">Thermus thermamylovorans</name>
    <dbReference type="NCBI Taxonomy" id="2509362"/>
    <lineage>
        <taxon>Bacteria</taxon>
        <taxon>Thermotogati</taxon>
        <taxon>Deinococcota</taxon>
        <taxon>Deinococci</taxon>
        <taxon>Thermales</taxon>
        <taxon>Thermaceae</taxon>
        <taxon>Thermus</taxon>
    </lineage>
</organism>
<evidence type="ECO:0000256" key="1">
    <source>
        <dbReference type="ARBA" id="ARBA00022729"/>
    </source>
</evidence>
<reference evidence="5 6" key="1">
    <citation type="submission" date="2019-02" db="EMBL/GenBank/DDBJ databases">
        <title>Thermus sp. a novel from hot spring.</title>
        <authorList>
            <person name="Zhao Z."/>
        </authorList>
    </citation>
    <scope>NUCLEOTIDE SEQUENCE [LARGE SCALE GENOMIC DNA]</scope>
    <source>
        <strain evidence="5 6">CFH 72773T</strain>
    </source>
</reference>
<dbReference type="NCBIfam" id="NF037995">
    <property type="entry name" value="TRAP_S1"/>
    <property type="match status" value="1"/>
</dbReference>
<accession>A0A4Q9B644</accession>